<dbReference type="RefSeq" id="WP_188936530.1">
    <property type="nucleotide sequence ID" value="NZ_BMJC01000005.1"/>
</dbReference>
<evidence type="ECO:0000313" key="4">
    <source>
        <dbReference type="Proteomes" id="UP000607559"/>
    </source>
</evidence>
<keyword evidence="1" id="KW-0732">Signal</keyword>
<protein>
    <recommendedName>
        <fullName evidence="2">DUF4266 domain-containing protein</fullName>
    </recommendedName>
</protein>
<proteinExistence type="predicted"/>
<comment type="caution">
    <text evidence="3">The sequence shown here is derived from an EMBL/GenBank/DDBJ whole genome shotgun (WGS) entry which is preliminary data.</text>
</comment>
<dbReference type="InterPro" id="IPR025362">
    <property type="entry name" value="DUF4266"/>
</dbReference>
<organism evidence="3 4">
    <name type="scientific">Puia dinghuensis</name>
    <dbReference type="NCBI Taxonomy" id="1792502"/>
    <lineage>
        <taxon>Bacteria</taxon>
        <taxon>Pseudomonadati</taxon>
        <taxon>Bacteroidota</taxon>
        <taxon>Chitinophagia</taxon>
        <taxon>Chitinophagales</taxon>
        <taxon>Chitinophagaceae</taxon>
        <taxon>Puia</taxon>
    </lineage>
</organism>
<sequence>MSLRKGILIIRWAAISGLAATVTTAGCKTVKPYQHIYLNDANMQLGRADIDKFDESVHAYREAASGGGNGKASGGCGCN</sequence>
<dbReference type="AlphaFoldDB" id="A0A8J2UHP2"/>
<evidence type="ECO:0000256" key="1">
    <source>
        <dbReference type="SAM" id="SignalP"/>
    </source>
</evidence>
<dbReference type="Pfam" id="PF14086">
    <property type="entry name" value="DUF4266"/>
    <property type="match status" value="1"/>
</dbReference>
<dbReference type="PROSITE" id="PS51257">
    <property type="entry name" value="PROKAR_LIPOPROTEIN"/>
    <property type="match status" value="1"/>
</dbReference>
<keyword evidence="4" id="KW-1185">Reference proteome</keyword>
<evidence type="ECO:0000259" key="2">
    <source>
        <dbReference type="Pfam" id="PF14086"/>
    </source>
</evidence>
<accession>A0A8J2UHP2</accession>
<evidence type="ECO:0000313" key="3">
    <source>
        <dbReference type="EMBL" id="GGB18334.1"/>
    </source>
</evidence>
<feature type="chain" id="PRO_5035176726" description="DUF4266 domain-containing protein" evidence="1">
    <location>
        <begin position="26"/>
        <end position="79"/>
    </location>
</feature>
<reference evidence="3" key="1">
    <citation type="journal article" date="2014" name="Int. J. Syst. Evol. Microbiol.">
        <title>Complete genome sequence of Corynebacterium casei LMG S-19264T (=DSM 44701T), isolated from a smear-ripened cheese.</title>
        <authorList>
            <consortium name="US DOE Joint Genome Institute (JGI-PGF)"/>
            <person name="Walter F."/>
            <person name="Albersmeier A."/>
            <person name="Kalinowski J."/>
            <person name="Ruckert C."/>
        </authorList>
    </citation>
    <scope>NUCLEOTIDE SEQUENCE</scope>
    <source>
        <strain evidence="3">CGMCC 1.15448</strain>
    </source>
</reference>
<dbReference type="EMBL" id="BMJC01000005">
    <property type="protein sequence ID" value="GGB18334.1"/>
    <property type="molecule type" value="Genomic_DNA"/>
</dbReference>
<name>A0A8J2UHP2_9BACT</name>
<gene>
    <name evidence="3" type="ORF">GCM10011511_47700</name>
</gene>
<feature type="signal peptide" evidence="1">
    <location>
        <begin position="1"/>
        <end position="25"/>
    </location>
</feature>
<reference evidence="3" key="2">
    <citation type="submission" date="2020-09" db="EMBL/GenBank/DDBJ databases">
        <authorList>
            <person name="Sun Q."/>
            <person name="Zhou Y."/>
        </authorList>
    </citation>
    <scope>NUCLEOTIDE SEQUENCE</scope>
    <source>
        <strain evidence="3">CGMCC 1.15448</strain>
    </source>
</reference>
<feature type="domain" description="DUF4266" evidence="2">
    <location>
        <begin position="30"/>
        <end position="79"/>
    </location>
</feature>
<dbReference type="Proteomes" id="UP000607559">
    <property type="component" value="Unassembled WGS sequence"/>
</dbReference>